<evidence type="ECO:0000256" key="1">
    <source>
        <dbReference type="SAM" id="Phobius"/>
    </source>
</evidence>
<feature type="transmembrane region" description="Helical" evidence="1">
    <location>
        <begin position="6"/>
        <end position="25"/>
    </location>
</feature>
<protein>
    <submittedName>
        <fullName evidence="2">Uncharacterized protein</fullName>
    </submittedName>
</protein>
<dbReference type="Proteomes" id="UP000053555">
    <property type="component" value="Unassembled WGS sequence"/>
</dbReference>
<proteinExistence type="predicted"/>
<dbReference type="AlphaFoldDB" id="A0A0B2QBS4"/>
<dbReference type="EMBL" id="KN660270">
    <property type="protein sequence ID" value="KHN17424.1"/>
    <property type="molecule type" value="Genomic_DNA"/>
</dbReference>
<name>A0A0B2QBS4_GLYSO</name>
<reference evidence="2" key="1">
    <citation type="submission" date="2014-07" db="EMBL/GenBank/DDBJ databases">
        <title>Identification of a novel salt tolerance gene in wild soybean by whole-genome sequencing.</title>
        <authorList>
            <person name="Lam H.-M."/>
            <person name="Qi X."/>
            <person name="Li M.-W."/>
            <person name="Liu X."/>
            <person name="Xie M."/>
            <person name="Ni M."/>
            <person name="Xu X."/>
        </authorList>
    </citation>
    <scope>NUCLEOTIDE SEQUENCE [LARGE SCALE GENOMIC DNA]</scope>
    <source>
        <tissue evidence="2">Root</tissue>
    </source>
</reference>
<accession>A0A0B2QBS4</accession>
<keyword evidence="1" id="KW-1133">Transmembrane helix</keyword>
<sequence>MWTCVWTSLASDSYLCMLCLGILIMRKMMELDREVSASLNTSDPTKTKKIVILISHHSCGQIRRRKRIVDFVLANRSYCDLAVFERDNVRH</sequence>
<keyword evidence="1" id="KW-0812">Transmembrane</keyword>
<gene>
    <name evidence="2" type="ORF">glysoja_026967</name>
</gene>
<evidence type="ECO:0000313" key="2">
    <source>
        <dbReference type="EMBL" id="KHN17424.1"/>
    </source>
</evidence>
<organism evidence="2">
    <name type="scientific">Glycine soja</name>
    <name type="common">Wild soybean</name>
    <dbReference type="NCBI Taxonomy" id="3848"/>
    <lineage>
        <taxon>Eukaryota</taxon>
        <taxon>Viridiplantae</taxon>
        <taxon>Streptophyta</taxon>
        <taxon>Embryophyta</taxon>
        <taxon>Tracheophyta</taxon>
        <taxon>Spermatophyta</taxon>
        <taxon>Magnoliopsida</taxon>
        <taxon>eudicotyledons</taxon>
        <taxon>Gunneridae</taxon>
        <taxon>Pentapetalae</taxon>
        <taxon>rosids</taxon>
        <taxon>fabids</taxon>
        <taxon>Fabales</taxon>
        <taxon>Fabaceae</taxon>
        <taxon>Papilionoideae</taxon>
        <taxon>50 kb inversion clade</taxon>
        <taxon>NPAAA clade</taxon>
        <taxon>indigoferoid/millettioid clade</taxon>
        <taxon>Phaseoleae</taxon>
        <taxon>Glycine</taxon>
        <taxon>Glycine subgen. Soja</taxon>
    </lineage>
</organism>
<keyword evidence="1" id="KW-0472">Membrane</keyword>